<keyword evidence="2" id="KW-1185">Reference proteome</keyword>
<gene>
    <name evidence="1" type="ORF">Pfeifenkraut_BL30022</name>
</gene>
<protein>
    <submittedName>
        <fullName evidence="1">Minor tail protein</fullName>
    </submittedName>
</protein>
<sequence>MTAELDVAVKEMEALFNAAWQANAAPFFGYVPAVEWYGKETKDKVDRTKVWARFSTQNVFEEQATLSACVDEPFVRRWNGSGLIFVQLFLPKTVANAVIKGRQLAKVARNAYRGKKTDGGVTFFNVRINDNLEPEEQFYRINVVAEYDYDELG</sequence>
<reference evidence="1" key="1">
    <citation type="journal article" date="2022" name="Viruses">
        <title>Isolation of novel Xanthomonas phages for the plant pathogens X. translucens and X. campestris.</title>
        <authorList>
            <person name="Erdrich S.H."/>
            <person name="Sharma V."/>
            <person name="Schurr U."/>
            <person name="Arsova B."/>
            <person name="Frunzke J."/>
        </authorList>
    </citation>
    <scope>NUCLEOTIDE SEQUENCE</scope>
</reference>
<dbReference type="Proteomes" id="UP001056608">
    <property type="component" value="Segment"/>
</dbReference>
<accession>A0A9E7E129</accession>
<organism evidence="1 2">
    <name type="scientific">Xanthomonas phage Pfeifenkraut</name>
    <dbReference type="NCBI Taxonomy" id="2939132"/>
    <lineage>
        <taxon>Viruses</taxon>
        <taxon>Duplodnaviria</taxon>
        <taxon>Heunggongvirae</taxon>
        <taxon>Uroviricota</taxon>
        <taxon>Caudoviricetes</taxon>
        <taxon>Stanbaylleyvirinae</taxon>
        <taxon>Shirevirus</taxon>
        <taxon>Shirevirus pfeifenkraut</taxon>
    </lineage>
</organism>
<dbReference type="EMBL" id="ON189044">
    <property type="protein sequence ID" value="URA06919.1"/>
    <property type="molecule type" value="Genomic_DNA"/>
</dbReference>
<name>A0A9E7E129_9CAUD</name>
<evidence type="ECO:0000313" key="1">
    <source>
        <dbReference type="EMBL" id="URA06919.1"/>
    </source>
</evidence>
<proteinExistence type="predicted"/>
<evidence type="ECO:0000313" key="2">
    <source>
        <dbReference type="Proteomes" id="UP001056608"/>
    </source>
</evidence>